<keyword evidence="1" id="KW-0812">Transmembrane</keyword>
<comment type="caution">
    <text evidence="2">The sequence shown here is derived from an EMBL/GenBank/DDBJ whole genome shotgun (WGS) entry which is preliminary data.</text>
</comment>
<protein>
    <recommendedName>
        <fullName evidence="4">Hydrogenase</fullName>
    </recommendedName>
</protein>
<evidence type="ECO:0000256" key="1">
    <source>
        <dbReference type="SAM" id="Phobius"/>
    </source>
</evidence>
<accession>A0A0F5VBU2</accession>
<dbReference type="RefSeq" id="WP_046221318.1">
    <property type="nucleotide sequence ID" value="NZ_JWYV01000012.1"/>
</dbReference>
<feature type="transmembrane region" description="Helical" evidence="1">
    <location>
        <begin position="104"/>
        <end position="122"/>
    </location>
</feature>
<name>A0A0F5VBU2_9GAMM</name>
<proteinExistence type="predicted"/>
<evidence type="ECO:0000313" key="3">
    <source>
        <dbReference type="Proteomes" id="UP000033633"/>
    </source>
</evidence>
<gene>
    <name evidence="2" type="ORF">KY46_14355</name>
</gene>
<keyword evidence="3" id="KW-1185">Reference proteome</keyword>
<keyword evidence="1" id="KW-1133">Transmembrane helix</keyword>
<feature type="transmembrane region" description="Helical" evidence="1">
    <location>
        <begin position="62"/>
        <end position="84"/>
    </location>
</feature>
<dbReference type="Proteomes" id="UP000033633">
    <property type="component" value="Unassembled WGS sequence"/>
</dbReference>
<keyword evidence="1" id="KW-0472">Membrane</keyword>
<reference evidence="2 3" key="1">
    <citation type="submission" date="2014-12" db="EMBL/GenBank/DDBJ databases">
        <title>Mercury Reductase activity and rhizosphere competence traits in the genome of root associated Photobacterium halotolerans MELD1.</title>
        <authorList>
            <person name="Mathew D.C."/>
            <person name="Huang C.-C."/>
        </authorList>
    </citation>
    <scope>NUCLEOTIDE SEQUENCE [LARGE SCALE GENOMIC DNA]</scope>
    <source>
        <strain evidence="2 3">MELD1</strain>
    </source>
</reference>
<dbReference type="EMBL" id="JWYV01000012">
    <property type="protein sequence ID" value="KKC99266.1"/>
    <property type="molecule type" value="Genomic_DNA"/>
</dbReference>
<sequence length="123" mass="13480">MKLLIGLIGVAVAFSGLVIAAEPRLILDFIDRHKKQLWLHFAAVAVRLLIGYLLIEYADSTTIPLVVSAIGWISIIAAIFLLILGRVNFKKLISWAVGLNDTQGRLAGIFATLFGAFMVYIIL</sequence>
<evidence type="ECO:0008006" key="4">
    <source>
        <dbReference type="Google" id="ProtNLM"/>
    </source>
</evidence>
<feature type="transmembrane region" description="Helical" evidence="1">
    <location>
        <begin position="36"/>
        <end position="55"/>
    </location>
</feature>
<evidence type="ECO:0000313" key="2">
    <source>
        <dbReference type="EMBL" id="KKC99266.1"/>
    </source>
</evidence>
<organism evidence="2 3">
    <name type="scientific">Photobacterium halotolerans</name>
    <dbReference type="NCBI Taxonomy" id="265726"/>
    <lineage>
        <taxon>Bacteria</taxon>
        <taxon>Pseudomonadati</taxon>
        <taxon>Pseudomonadota</taxon>
        <taxon>Gammaproteobacteria</taxon>
        <taxon>Vibrionales</taxon>
        <taxon>Vibrionaceae</taxon>
        <taxon>Photobacterium</taxon>
    </lineage>
</organism>
<dbReference type="OrthoDB" id="1120647at2"/>
<dbReference type="PATRIC" id="fig|265726.11.peg.1114"/>
<dbReference type="AlphaFoldDB" id="A0A0F5VBU2"/>